<organism evidence="5 6">
    <name type="scientific">Acrasis kona</name>
    <dbReference type="NCBI Taxonomy" id="1008807"/>
    <lineage>
        <taxon>Eukaryota</taxon>
        <taxon>Discoba</taxon>
        <taxon>Heterolobosea</taxon>
        <taxon>Tetramitia</taxon>
        <taxon>Eutetramitia</taxon>
        <taxon>Acrasidae</taxon>
        <taxon>Acrasis</taxon>
    </lineage>
</organism>
<accession>A0AAW2YLH2</accession>
<dbReference type="InterPro" id="IPR026060">
    <property type="entry name" value="AMY1"/>
</dbReference>
<keyword evidence="3" id="KW-0539">Nucleus</keyword>
<keyword evidence="6" id="KW-1185">Reference proteome</keyword>
<dbReference type="Proteomes" id="UP001431209">
    <property type="component" value="Unassembled WGS sequence"/>
</dbReference>
<dbReference type="PRINTS" id="PR02028">
    <property type="entry name" value="CMYCBINDINGP"/>
</dbReference>
<comment type="caution">
    <text evidence="5">The sequence shown here is derived from an EMBL/GenBank/DDBJ whole genome shotgun (WGS) entry which is preliminary data.</text>
</comment>
<evidence type="ECO:0000256" key="3">
    <source>
        <dbReference type="ARBA" id="ARBA00023242"/>
    </source>
</evidence>
<protein>
    <recommendedName>
        <fullName evidence="7">c-Myc-binding protein</fullName>
    </recommendedName>
</protein>
<dbReference type="GO" id="GO:0005634">
    <property type="term" value="C:nucleus"/>
    <property type="evidence" value="ECO:0007669"/>
    <property type="project" value="UniProtKB-SubCell"/>
</dbReference>
<evidence type="ECO:0000256" key="2">
    <source>
        <dbReference type="ARBA" id="ARBA00009389"/>
    </source>
</evidence>
<gene>
    <name evidence="5" type="ORF">AKO1_010782</name>
</gene>
<name>A0AAW2YLH2_9EUKA</name>
<dbReference type="EMBL" id="JAOPGA020000309">
    <property type="protein sequence ID" value="KAL0478097.1"/>
    <property type="molecule type" value="Genomic_DNA"/>
</dbReference>
<comment type="subcellular location">
    <subcellularLocation>
        <location evidence="1">Nucleus</location>
    </subcellularLocation>
</comment>
<dbReference type="GO" id="GO:0003713">
    <property type="term" value="F:transcription coactivator activity"/>
    <property type="evidence" value="ECO:0007669"/>
    <property type="project" value="InterPro"/>
</dbReference>
<proteinExistence type="inferred from homology"/>
<comment type="similarity">
    <text evidence="2">Belongs to the AMY1 family.</text>
</comment>
<sequence length="91" mass="10541">MAYQSVNNRKDEFKKYLEKNGVVDAITKVSLYEEPERPQNALDYVKSYLGGPSSNDSDQLKSENDQLKQKVKELTDKLKEYEGSKNEFKTE</sequence>
<evidence type="ECO:0000313" key="5">
    <source>
        <dbReference type="EMBL" id="KAL0478097.1"/>
    </source>
</evidence>
<feature type="region of interest" description="Disordered" evidence="4">
    <location>
        <begin position="45"/>
        <end position="66"/>
    </location>
</feature>
<evidence type="ECO:0000256" key="4">
    <source>
        <dbReference type="SAM" id="MobiDB-lite"/>
    </source>
</evidence>
<evidence type="ECO:0000256" key="1">
    <source>
        <dbReference type="ARBA" id="ARBA00004123"/>
    </source>
</evidence>
<evidence type="ECO:0008006" key="7">
    <source>
        <dbReference type="Google" id="ProtNLM"/>
    </source>
</evidence>
<dbReference type="AlphaFoldDB" id="A0AAW2YLH2"/>
<reference evidence="5 6" key="1">
    <citation type="submission" date="2024-03" db="EMBL/GenBank/DDBJ databases">
        <title>The Acrasis kona genome and developmental transcriptomes reveal deep origins of eukaryotic multicellular pathways.</title>
        <authorList>
            <person name="Sheikh S."/>
            <person name="Fu C.-J."/>
            <person name="Brown M.W."/>
            <person name="Baldauf S.L."/>
        </authorList>
    </citation>
    <scope>NUCLEOTIDE SEQUENCE [LARGE SCALE GENOMIC DNA]</scope>
    <source>
        <strain evidence="5 6">ATCC MYA-3509</strain>
    </source>
</reference>
<evidence type="ECO:0000313" key="6">
    <source>
        <dbReference type="Proteomes" id="UP001431209"/>
    </source>
</evidence>
<dbReference type="PANTHER" id="PTHR13168:SF0">
    <property type="entry name" value="C-MYC-BINDING PROTEIN"/>
    <property type="match status" value="1"/>
</dbReference>
<dbReference type="PANTHER" id="PTHR13168">
    <property type="entry name" value="ASSOCIATE OF C-MYC AMY-1"/>
    <property type="match status" value="1"/>
</dbReference>